<keyword evidence="2" id="KW-1185">Reference proteome</keyword>
<evidence type="ECO:0000313" key="1">
    <source>
        <dbReference type="EMBL" id="MEE6148106.1"/>
    </source>
</evidence>
<organism evidence="1 2">
    <name type="scientific">Olsenella absiana</name>
    <dbReference type="NCBI Taxonomy" id="3115222"/>
    <lineage>
        <taxon>Bacteria</taxon>
        <taxon>Bacillati</taxon>
        <taxon>Actinomycetota</taxon>
        <taxon>Coriobacteriia</taxon>
        <taxon>Coriobacteriales</taxon>
        <taxon>Atopobiaceae</taxon>
        <taxon>Olsenella</taxon>
    </lineage>
</organism>
<evidence type="ECO:0000313" key="2">
    <source>
        <dbReference type="Proteomes" id="UP001332931"/>
    </source>
</evidence>
<proteinExistence type="predicted"/>
<reference evidence="1 2" key="1">
    <citation type="submission" date="2024-01" db="EMBL/GenBank/DDBJ databases">
        <title>Description of Olsenella sp. nov., isolated from pig feces.</title>
        <authorList>
            <person name="Chang Y.-H."/>
        </authorList>
    </citation>
    <scope>NUCLEOTIDE SEQUENCE [LARGE SCALE GENOMIC DNA]</scope>
    <source>
        <strain evidence="1 2">YH-ols2223</strain>
    </source>
</reference>
<dbReference type="EMBL" id="JAZGJQ010000013">
    <property type="protein sequence ID" value="MEE6148106.1"/>
    <property type="molecule type" value="Genomic_DNA"/>
</dbReference>
<accession>A0ABU7RBX2</accession>
<dbReference type="RefSeq" id="WP_330958873.1">
    <property type="nucleotide sequence ID" value="NZ_JAZGJQ010000013.1"/>
</dbReference>
<protein>
    <submittedName>
        <fullName evidence="1">Uncharacterized protein</fullName>
    </submittedName>
</protein>
<comment type="caution">
    <text evidence="1">The sequence shown here is derived from an EMBL/GenBank/DDBJ whole genome shotgun (WGS) entry which is preliminary data.</text>
</comment>
<dbReference type="Proteomes" id="UP001332931">
    <property type="component" value="Unassembled WGS sequence"/>
</dbReference>
<name>A0ABU7RBX2_9ACTN</name>
<sequence length="92" mass="10284">MGEVTKRWRMTSSWTVETDLPTSSAIFLIDRLRSRPSSMDLLSALVRREYVLSRFPLCLLGLFANYGHPFPAMSQGGVTAAPISLMSTTQPY</sequence>
<gene>
    <name evidence="1" type="ORF">VXJ25_08955</name>
</gene>